<dbReference type="EMBL" id="CP036265">
    <property type="protein sequence ID" value="QDT17520.1"/>
    <property type="molecule type" value="Genomic_DNA"/>
</dbReference>
<keyword evidence="1 5" id="KW-0963">Cytoplasm</keyword>
<dbReference type="Pfam" id="PF14489">
    <property type="entry name" value="QueF"/>
    <property type="match status" value="1"/>
</dbReference>
<protein>
    <recommendedName>
        <fullName evidence="5">NADPH-dependent 7-cyano-7-deazaguanine reductase</fullName>
        <ecNumber evidence="5">1.7.1.13</ecNumber>
    </recommendedName>
    <alternativeName>
        <fullName evidence="5">7-cyano-7-carbaguanine reductase</fullName>
    </alternativeName>
    <alternativeName>
        <fullName evidence="5">NADPH-dependent nitrile oxidoreductase</fullName>
    </alternativeName>
    <alternativeName>
        <fullName evidence="5">PreQ(0) reductase</fullName>
    </alternativeName>
</protein>
<comment type="catalytic activity">
    <reaction evidence="5">
        <text>7-aminomethyl-7-carbaguanine + 2 NADP(+) = 7-cyano-7-carbaguanine + 2 NADPH + 3 H(+)</text>
        <dbReference type="Rhea" id="RHEA:13409"/>
        <dbReference type="ChEBI" id="CHEBI:15378"/>
        <dbReference type="ChEBI" id="CHEBI:45075"/>
        <dbReference type="ChEBI" id="CHEBI:57783"/>
        <dbReference type="ChEBI" id="CHEBI:58349"/>
        <dbReference type="ChEBI" id="CHEBI:58703"/>
        <dbReference type="EC" id="1.7.1.13"/>
    </reaction>
</comment>
<keyword evidence="2 5" id="KW-0671">Queuosine biosynthesis</keyword>
<dbReference type="EC" id="1.7.1.13" evidence="5"/>
<dbReference type="PANTHER" id="PTHR34354:SF1">
    <property type="entry name" value="NADPH-DEPENDENT 7-CYANO-7-DEAZAGUANINE REDUCTASE"/>
    <property type="match status" value="1"/>
</dbReference>
<dbReference type="InterPro" id="IPR029500">
    <property type="entry name" value="QueF"/>
</dbReference>
<comment type="function">
    <text evidence="5">Catalyzes the NADPH-dependent reduction of 7-cyano-7-deazaguanine (preQ0) to 7-aminomethyl-7-deazaguanine (preQ1).</text>
</comment>
<comment type="subcellular location">
    <subcellularLocation>
        <location evidence="5">Cytoplasm</location>
    </subcellularLocation>
</comment>
<feature type="binding site" evidence="5">
    <location>
        <begin position="61"/>
        <end position="63"/>
    </location>
    <ligand>
        <name>substrate</name>
    </ligand>
</feature>
<organism evidence="6 7">
    <name type="scientific">Alienimonas californiensis</name>
    <dbReference type="NCBI Taxonomy" id="2527989"/>
    <lineage>
        <taxon>Bacteria</taxon>
        <taxon>Pseudomonadati</taxon>
        <taxon>Planctomycetota</taxon>
        <taxon>Planctomycetia</taxon>
        <taxon>Planctomycetales</taxon>
        <taxon>Planctomycetaceae</taxon>
        <taxon>Alienimonas</taxon>
    </lineage>
</organism>
<keyword evidence="7" id="KW-1185">Reference proteome</keyword>
<proteinExistence type="inferred from homology"/>
<dbReference type="GO" id="GO:0008616">
    <property type="term" value="P:tRNA queuosine(34) biosynthetic process"/>
    <property type="evidence" value="ECO:0007669"/>
    <property type="project" value="UniProtKB-UniRule"/>
</dbReference>
<dbReference type="GO" id="GO:0033739">
    <property type="term" value="F:preQ1 synthase activity"/>
    <property type="evidence" value="ECO:0007669"/>
    <property type="project" value="UniProtKB-UniRule"/>
</dbReference>
<feature type="active site" description="Thioimide intermediate" evidence="5">
    <location>
        <position position="39"/>
    </location>
</feature>
<keyword evidence="3 5" id="KW-0521">NADP</keyword>
<evidence type="ECO:0000256" key="4">
    <source>
        <dbReference type="ARBA" id="ARBA00023002"/>
    </source>
</evidence>
<comment type="pathway">
    <text evidence="5">tRNA modification; tRNA-queuosine biosynthesis.</text>
</comment>
<name>A0A517PDS2_9PLAN</name>
<dbReference type="SUPFAM" id="SSF55620">
    <property type="entry name" value="Tetrahydrobiopterin biosynthesis enzymes-like"/>
    <property type="match status" value="1"/>
</dbReference>
<dbReference type="KEGG" id="acaf:CA12_36460"/>
<dbReference type="AlphaFoldDB" id="A0A517PDS2"/>
<feature type="binding site" evidence="5">
    <location>
        <begin position="80"/>
        <end position="81"/>
    </location>
    <ligand>
        <name>substrate</name>
    </ligand>
</feature>
<dbReference type="Gene3D" id="3.30.1130.10">
    <property type="match status" value="1"/>
</dbReference>
<dbReference type="PIRSF" id="PIRSF027377">
    <property type="entry name" value="Nitrile_oxidored_QueF"/>
    <property type="match status" value="1"/>
</dbReference>
<reference evidence="6 7" key="1">
    <citation type="submission" date="2019-02" db="EMBL/GenBank/DDBJ databases">
        <title>Deep-cultivation of Planctomycetes and their phenomic and genomic characterization uncovers novel biology.</title>
        <authorList>
            <person name="Wiegand S."/>
            <person name="Jogler M."/>
            <person name="Boedeker C."/>
            <person name="Pinto D."/>
            <person name="Vollmers J."/>
            <person name="Rivas-Marin E."/>
            <person name="Kohn T."/>
            <person name="Peeters S.H."/>
            <person name="Heuer A."/>
            <person name="Rast P."/>
            <person name="Oberbeckmann S."/>
            <person name="Bunk B."/>
            <person name="Jeske O."/>
            <person name="Meyerdierks A."/>
            <person name="Storesund J.E."/>
            <person name="Kallscheuer N."/>
            <person name="Luecker S."/>
            <person name="Lage O.M."/>
            <person name="Pohl T."/>
            <person name="Merkel B.J."/>
            <person name="Hornburger P."/>
            <person name="Mueller R.-W."/>
            <person name="Bruemmer F."/>
            <person name="Labrenz M."/>
            <person name="Spormann A.M."/>
            <person name="Op den Camp H."/>
            <person name="Overmann J."/>
            <person name="Amann R."/>
            <person name="Jetten M.S.M."/>
            <person name="Mascher T."/>
            <person name="Medema M.H."/>
            <person name="Devos D.P."/>
            <person name="Kaster A.-K."/>
            <person name="Ovreas L."/>
            <person name="Rohde M."/>
            <person name="Galperin M.Y."/>
            <person name="Jogler C."/>
        </authorList>
    </citation>
    <scope>NUCLEOTIDE SEQUENCE [LARGE SCALE GENOMIC DNA]</scope>
    <source>
        <strain evidence="6 7">CA12</strain>
    </source>
</reference>
<dbReference type="InterPro" id="IPR016856">
    <property type="entry name" value="QueF_type1"/>
</dbReference>
<evidence type="ECO:0000313" key="7">
    <source>
        <dbReference type="Proteomes" id="UP000318741"/>
    </source>
</evidence>
<comment type="similarity">
    <text evidence="5">Belongs to the GTP cyclohydrolase I family. QueF type 1 subfamily.</text>
</comment>
<dbReference type="PANTHER" id="PTHR34354">
    <property type="entry name" value="NADPH-DEPENDENT 7-CYANO-7-DEAZAGUANINE REDUCTASE"/>
    <property type="match status" value="1"/>
</dbReference>
<dbReference type="OrthoDB" id="9795077at2"/>
<dbReference type="GO" id="GO:0005737">
    <property type="term" value="C:cytoplasm"/>
    <property type="evidence" value="ECO:0007669"/>
    <property type="project" value="UniProtKB-SubCell"/>
</dbReference>
<sequence length="123" mass="14344">MSEFLYDRPRPDLLETFENPYPERDYEITHVAPEFTSVCPKTGHPDYGTLTLKFVPRDRCVELKSLKLFYQSFRNHGAFYEAVTNQIADELIRLMEPKSLELTAEWTPRGGLHSVIRVTHDGR</sequence>
<evidence type="ECO:0000256" key="5">
    <source>
        <dbReference type="HAMAP-Rule" id="MF_00818"/>
    </source>
</evidence>
<evidence type="ECO:0000256" key="3">
    <source>
        <dbReference type="ARBA" id="ARBA00022857"/>
    </source>
</evidence>
<evidence type="ECO:0000256" key="1">
    <source>
        <dbReference type="ARBA" id="ARBA00022490"/>
    </source>
</evidence>
<dbReference type="UniPathway" id="UPA00392"/>
<dbReference type="InterPro" id="IPR050084">
    <property type="entry name" value="NADPH_dep_7-cyano-7-deazaG_red"/>
</dbReference>
<dbReference type="NCBIfam" id="TIGR03139">
    <property type="entry name" value="QueF-II"/>
    <property type="match status" value="1"/>
</dbReference>
<evidence type="ECO:0000313" key="6">
    <source>
        <dbReference type="EMBL" id="QDT17520.1"/>
    </source>
</evidence>
<gene>
    <name evidence="5 6" type="primary">queF</name>
    <name evidence="6" type="ORF">CA12_36460</name>
</gene>
<dbReference type="Proteomes" id="UP000318741">
    <property type="component" value="Chromosome"/>
</dbReference>
<feature type="active site" description="Proton donor" evidence="5">
    <location>
        <position position="46"/>
    </location>
</feature>
<dbReference type="InterPro" id="IPR043133">
    <property type="entry name" value="GTP-CH-I_C/QueF"/>
</dbReference>
<keyword evidence="4 5" id="KW-0560">Oxidoreductase</keyword>
<dbReference type="RefSeq" id="WP_145360382.1">
    <property type="nucleotide sequence ID" value="NZ_CP036265.1"/>
</dbReference>
<dbReference type="HAMAP" id="MF_00818">
    <property type="entry name" value="QueF_type1"/>
    <property type="match status" value="1"/>
</dbReference>
<evidence type="ECO:0000256" key="2">
    <source>
        <dbReference type="ARBA" id="ARBA00022785"/>
    </source>
</evidence>
<accession>A0A517PDS2</accession>